<keyword evidence="10" id="KW-1185">Reference proteome</keyword>
<evidence type="ECO:0000256" key="4">
    <source>
        <dbReference type="ARBA" id="ARBA00023136"/>
    </source>
</evidence>
<proteinExistence type="predicted"/>
<dbReference type="InterPro" id="IPR050726">
    <property type="entry name" value="mGluR"/>
</dbReference>
<feature type="domain" description="Receptor ligand binding region" evidence="8">
    <location>
        <begin position="5"/>
        <end position="262"/>
    </location>
</feature>
<dbReference type="AlphaFoldDB" id="A0A9P6G457"/>
<reference evidence="9" key="1">
    <citation type="journal article" date="2020" name="Fungal Divers.">
        <title>Resolving the Mortierellaceae phylogeny through synthesis of multi-gene phylogenetics and phylogenomics.</title>
        <authorList>
            <person name="Vandepol N."/>
            <person name="Liber J."/>
            <person name="Desiro A."/>
            <person name="Na H."/>
            <person name="Kennedy M."/>
            <person name="Barry K."/>
            <person name="Grigoriev I.V."/>
            <person name="Miller A.N."/>
            <person name="O'Donnell K."/>
            <person name="Stajich J.E."/>
            <person name="Bonito G."/>
        </authorList>
    </citation>
    <scope>NUCLEOTIDE SEQUENCE</scope>
    <source>
        <strain evidence="9">KOD1015</strain>
    </source>
</reference>
<accession>A0A9P6G457</accession>
<dbReference type="InterPro" id="IPR001828">
    <property type="entry name" value="ANF_lig-bd_rcpt"/>
</dbReference>
<evidence type="ECO:0000313" key="9">
    <source>
        <dbReference type="EMBL" id="KAF9586742.1"/>
    </source>
</evidence>
<dbReference type="SUPFAM" id="SSF53822">
    <property type="entry name" value="Periplasmic binding protein-like I"/>
    <property type="match status" value="1"/>
</dbReference>
<evidence type="ECO:0000259" key="8">
    <source>
        <dbReference type="Pfam" id="PF01094"/>
    </source>
</evidence>
<dbReference type="GO" id="GO:0004930">
    <property type="term" value="F:G protein-coupled receptor activity"/>
    <property type="evidence" value="ECO:0007669"/>
    <property type="project" value="InterPro"/>
</dbReference>
<dbReference type="Pfam" id="PF01094">
    <property type="entry name" value="ANF_receptor"/>
    <property type="match status" value="1"/>
</dbReference>
<dbReference type="InterPro" id="IPR028082">
    <property type="entry name" value="Peripla_BP_I"/>
</dbReference>
<comment type="subcellular location">
    <subcellularLocation>
        <location evidence="1">Membrane</location>
        <topology evidence="1">Multi-pass membrane protein</topology>
    </subcellularLocation>
</comment>
<sequence>MSLYQVAGVIGDISSDLTMLEALLTSSVGIPQCTFASYNMDDQHMANFRYLFRTSPGVSSFLDALVEVVTFYGWRRISVIHTMDVPGLIGEKRFSDACEKRGIYVQKVELPILNRGDDGDLTTIVHNAMRRVRATNTRIHILIAQRRVQVPILNLIRNNGLFQKSHVWMTPIDLSDSLNRLENPSDFAGLIMADARWGMPEFPAYNEFVNRWMDLNQTEYPLSGSTRLSWHETYAYTCVQVIAEAYGALVRQTHTITNKTERDFQLGEIKRGRKASEISMGFIGSQWYTTPIGNFTTDTTGIPIINRISIISFQNSTGVYNGKYINGALEMTTPIVFSDGTTTVPRSFPGSEAIVVVLNRDNIIIKSASMSVINHAVSNKYLLRVVAVPVLLTLVPCIIHVFEDYLVPTMVFASDGNYWVACWSTETQLWWNIGIGITPILLDIFGLYLAFKTRNVTKLWNEARAIALTL</sequence>
<evidence type="ECO:0000256" key="2">
    <source>
        <dbReference type="ARBA" id="ARBA00022692"/>
    </source>
</evidence>
<feature type="transmembrane region" description="Helical" evidence="6">
    <location>
        <begin position="381"/>
        <end position="402"/>
    </location>
</feature>
<dbReference type="Pfam" id="PF00003">
    <property type="entry name" value="7tm_3"/>
    <property type="match status" value="1"/>
</dbReference>
<evidence type="ECO:0000256" key="3">
    <source>
        <dbReference type="ARBA" id="ARBA00022989"/>
    </source>
</evidence>
<name>A0A9P6G457_9FUNG</name>
<organism evidence="9 10">
    <name type="scientific">Lunasporangiospora selenospora</name>
    <dbReference type="NCBI Taxonomy" id="979761"/>
    <lineage>
        <taxon>Eukaryota</taxon>
        <taxon>Fungi</taxon>
        <taxon>Fungi incertae sedis</taxon>
        <taxon>Mucoromycota</taxon>
        <taxon>Mortierellomycotina</taxon>
        <taxon>Mortierellomycetes</taxon>
        <taxon>Mortierellales</taxon>
        <taxon>Mortierellaceae</taxon>
        <taxon>Lunasporangiospora</taxon>
    </lineage>
</organism>
<dbReference type="Proteomes" id="UP000780801">
    <property type="component" value="Unassembled WGS sequence"/>
</dbReference>
<gene>
    <name evidence="9" type="ORF">BGW38_002764</name>
</gene>
<keyword evidence="2 6" id="KW-0812">Transmembrane</keyword>
<dbReference type="EMBL" id="JAABOA010000002">
    <property type="protein sequence ID" value="KAF9586742.1"/>
    <property type="molecule type" value="Genomic_DNA"/>
</dbReference>
<evidence type="ECO:0000256" key="6">
    <source>
        <dbReference type="SAM" id="Phobius"/>
    </source>
</evidence>
<dbReference type="OrthoDB" id="2157358at2759"/>
<dbReference type="GO" id="GO:0016020">
    <property type="term" value="C:membrane"/>
    <property type="evidence" value="ECO:0007669"/>
    <property type="project" value="UniProtKB-SubCell"/>
</dbReference>
<evidence type="ECO:0000259" key="7">
    <source>
        <dbReference type="Pfam" id="PF00003"/>
    </source>
</evidence>
<keyword evidence="5" id="KW-0325">Glycoprotein</keyword>
<evidence type="ECO:0008006" key="11">
    <source>
        <dbReference type="Google" id="ProtNLM"/>
    </source>
</evidence>
<comment type="caution">
    <text evidence="9">The sequence shown here is derived from an EMBL/GenBank/DDBJ whole genome shotgun (WGS) entry which is preliminary data.</text>
</comment>
<evidence type="ECO:0000313" key="10">
    <source>
        <dbReference type="Proteomes" id="UP000780801"/>
    </source>
</evidence>
<evidence type="ECO:0000256" key="5">
    <source>
        <dbReference type="ARBA" id="ARBA00023180"/>
    </source>
</evidence>
<evidence type="ECO:0000256" key="1">
    <source>
        <dbReference type="ARBA" id="ARBA00004141"/>
    </source>
</evidence>
<keyword evidence="4 6" id="KW-0472">Membrane</keyword>
<keyword evidence="3 6" id="KW-1133">Transmembrane helix</keyword>
<dbReference type="PANTHER" id="PTHR24060">
    <property type="entry name" value="METABOTROPIC GLUTAMATE RECEPTOR"/>
    <property type="match status" value="1"/>
</dbReference>
<dbReference type="Gene3D" id="3.40.50.2300">
    <property type="match status" value="2"/>
</dbReference>
<feature type="transmembrane region" description="Helical" evidence="6">
    <location>
        <begin position="429"/>
        <end position="451"/>
    </location>
</feature>
<dbReference type="InterPro" id="IPR017978">
    <property type="entry name" value="GPCR_3_C"/>
</dbReference>
<protein>
    <recommendedName>
        <fullName evidence="11">Receptor ligand binding region domain-containing protein</fullName>
    </recommendedName>
</protein>
<feature type="domain" description="G-protein coupled receptors family 3 profile" evidence="7">
    <location>
        <begin position="363"/>
        <end position="469"/>
    </location>
</feature>